<name>A0A5C3ENP6_9BASI</name>
<organism evidence="2 3">
    <name type="scientific">Ustilago trichophora</name>
    <dbReference type="NCBI Taxonomy" id="86804"/>
    <lineage>
        <taxon>Eukaryota</taxon>
        <taxon>Fungi</taxon>
        <taxon>Dikarya</taxon>
        <taxon>Basidiomycota</taxon>
        <taxon>Ustilaginomycotina</taxon>
        <taxon>Ustilaginomycetes</taxon>
        <taxon>Ustilaginales</taxon>
        <taxon>Ustilaginaceae</taxon>
        <taxon>Ustilago</taxon>
    </lineage>
</organism>
<dbReference type="Proteomes" id="UP000324022">
    <property type="component" value="Unassembled WGS sequence"/>
</dbReference>
<feature type="compositionally biased region" description="Basic and acidic residues" evidence="1">
    <location>
        <begin position="91"/>
        <end position="102"/>
    </location>
</feature>
<evidence type="ECO:0000313" key="2">
    <source>
        <dbReference type="EMBL" id="SPO32264.1"/>
    </source>
</evidence>
<sequence>MHGSLCGSVVIGDQHATPLLSRRAKTKRQQGEGSNSKVVMSRPATALRTTKGDPHNEKREKQRCTWMQKNCVANMQKDQIRNSMKTMWTQHQHDTVEGHQARGLETSCQAASRATGRANGLQQR</sequence>
<feature type="compositionally biased region" description="Basic and acidic residues" evidence="1">
    <location>
        <begin position="50"/>
        <end position="62"/>
    </location>
</feature>
<keyword evidence="3" id="KW-1185">Reference proteome</keyword>
<accession>A0A5C3ENP6</accession>
<proteinExistence type="predicted"/>
<gene>
    <name evidence="2" type="ORF">UTRI_02821</name>
</gene>
<reference evidence="2 3" key="1">
    <citation type="submission" date="2018-03" db="EMBL/GenBank/DDBJ databases">
        <authorList>
            <person name="Guldener U."/>
        </authorList>
    </citation>
    <scope>NUCLEOTIDE SEQUENCE [LARGE SCALE GENOMIC DNA]</scope>
    <source>
        <strain evidence="2 3">NBRC100155</strain>
    </source>
</reference>
<dbReference type="AlphaFoldDB" id="A0A5C3ENP6"/>
<evidence type="ECO:0000313" key="3">
    <source>
        <dbReference type="Proteomes" id="UP000324022"/>
    </source>
</evidence>
<feature type="region of interest" description="Disordered" evidence="1">
    <location>
        <begin position="17"/>
        <end position="62"/>
    </location>
</feature>
<evidence type="ECO:0000256" key="1">
    <source>
        <dbReference type="SAM" id="MobiDB-lite"/>
    </source>
</evidence>
<feature type="region of interest" description="Disordered" evidence="1">
    <location>
        <begin position="87"/>
        <end position="124"/>
    </location>
</feature>
<dbReference type="EMBL" id="OOIN01000043">
    <property type="protein sequence ID" value="SPO32264.1"/>
    <property type="molecule type" value="Genomic_DNA"/>
</dbReference>
<protein>
    <submittedName>
        <fullName evidence="2">Uncharacterized protein</fullName>
    </submittedName>
</protein>